<comment type="subcellular location">
    <subcellularLocation>
        <location evidence="1">Cytoplasm</location>
    </subcellularLocation>
</comment>
<dbReference type="PANTHER" id="PTHR11579">
    <property type="entry name" value="PROTEIN-L-ISOASPARTATE O-METHYLTRANSFERASE"/>
    <property type="match status" value="1"/>
</dbReference>
<dbReference type="PANTHER" id="PTHR11579:SF0">
    <property type="entry name" value="PROTEIN-L-ISOASPARTATE(D-ASPARTATE) O-METHYLTRANSFERASE"/>
    <property type="match status" value="1"/>
</dbReference>
<accession>A0A382WLK0</accession>
<keyword evidence="5" id="KW-0489">Methyltransferase</keyword>
<keyword evidence="7" id="KW-0949">S-adenosyl-L-methionine</keyword>
<keyword evidence="6" id="KW-0808">Transferase</keyword>
<dbReference type="InterPro" id="IPR029063">
    <property type="entry name" value="SAM-dependent_MTases_sf"/>
</dbReference>
<comment type="similarity">
    <text evidence="2">Belongs to the methyltransferase superfamily. L-isoaspartyl/D-aspartyl protein methyltransferase family.</text>
</comment>
<dbReference type="CDD" id="cd02440">
    <property type="entry name" value="AdoMet_MTases"/>
    <property type="match status" value="1"/>
</dbReference>
<feature type="non-terminal residue" evidence="8">
    <location>
        <position position="220"/>
    </location>
</feature>
<gene>
    <name evidence="8" type="ORF">METZ01_LOCUS412344</name>
</gene>
<reference evidence="8" key="1">
    <citation type="submission" date="2018-05" db="EMBL/GenBank/DDBJ databases">
        <authorList>
            <person name="Lanie J.A."/>
            <person name="Ng W.-L."/>
            <person name="Kazmierczak K.M."/>
            <person name="Andrzejewski T.M."/>
            <person name="Davidsen T.M."/>
            <person name="Wayne K.J."/>
            <person name="Tettelin H."/>
            <person name="Glass J.I."/>
            <person name="Rusch D."/>
            <person name="Podicherti R."/>
            <person name="Tsui H.-C.T."/>
            <person name="Winkler M.E."/>
        </authorList>
    </citation>
    <scope>NUCLEOTIDE SEQUENCE</scope>
</reference>
<dbReference type="GO" id="GO:0032259">
    <property type="term" value="P:methylation"/>
    <property type="evidence" value="ECO:0007669"/>
    <property type="project" value="UniProtKB-KW"/>
</dbReference>
<evidence type="ECO:0000313" key="8">
    <source>
        <dbReference type="EMBL" id="SVD59490.1"/>
    </source>
</evidence>
<dbReference type="Pfam" id="PF01135">
    <property type="entry name" value="PCMT"/>
    <property type="match status" value="1"/>
</dbReference>
<evidence type="ECO:0000256" key="6">
    <source>
        <dbReference type="ARBA" id="ARBA00022679"/>
    </source>
</evidence>
<organism evidence="8">
    <name type="scientific">marine metagenome</name>
    <dbReference type="NCBI Taxonomy" id="408172"/>
    <lineage>
        <taxon>unclassified sequences</taxon>
        <taxon>metagenomes</taxon>
        <taxon>ecological metagenomes</taxon>
    </lineage>
</organism>
<protein>
    <recommendedName>
        <fullName evidence="3">protein-L-isoaspartate(D-aspartate) O-methyltransferase</fullName>
        <ecNumber evidence="3">2.1.1.77</ecNumber>
    </recommendedName>
</protein>
<dbReference type="SUPFAM" id="SSF53335">
    <property type="entry name" value="S-adenosyl-L-methionine-dependent methyltransferases"/>
    <property type="match status" value="1"/>
</dbReference>
<dbReference type="AlphaFoldDB" id="A0A382WLK0"/>
<dbReference type="NCBIfam" id="TIGR00080">
    <property type="entry name" value="pimt"/>
    <property type="match status" value="1"/>
</dbReference>
<sequence length="220" mass="24617">MVQLRIVILLLFYFSYPSGQKIADGWHYKAAYMVKNQLERRGIQDKGVLRVMRETPRHLFIPETLKHMAYEDGPLPIGEGQTISQPYIVALMTELLELNGNERILEIGTGSGYQAAIISPLAKEVYSIEIVKSLAENAAKKLREMQYSNVTVKYGDGYKGWIEYAPFDAIIVTAAPDQVPQALIDQLIVGGKLVIPIGSKHQELKVIKKMDNGDIGEKNV</sequence>
<dbReference type="EC" id="2.1.1.77" evidence="3"/>
<dbReference type="GO" id="GO:0005737">
    <property type="term" value="C:cytoplasm"/>
    <property type="evidence" value="ECO:0007669"/>
    <property type="project" value="UniProtKB-SubCell"/>
</dbReference>
<evidence type="ECO:0000256" key="3">
    <source>
        <dbReference type="ARBA" id="ARBA00011890"/>
    </source>
</evidence>
<dbReference type="PROSITE" id="PS01279">
    <property type="entry name" value="PCMT"/>
    <property type="match status" value="1"/>
</dbReference>
<dbReference type="GO" id="GO:0004719">
    <property type="term" value="F:protein-L-isoaspartate (D-aspartate) O-methyltransferase activity"/>
    <property type="evidence" value="ECO:0007669"/>
    <property type="project" value="UniProtKB-EC"/>
</dbReference>
<dbReference type="Gene3D" id="3.40.50.150">
    <property type="entry name" value="Vaccinia Virus protein VP39"/>
    <property type="match status" value="1"/>
</dbReference>
<evidence type="ECO:0000256" key="2">
    <source>
        <dbReference type="ARBA" id="ARBA00005369"/>
    </source>
</evidence>
<evidence type="ECO:0000256" key="5">
    <source>
        <dbReference type="ARBA" id="ARBA00022603"/>
    </source>
</evidence>
<name>A0A382WLK0_9ZZZZ</name>
<evidence type="ECO:0000256" key="4">
    <source>
        <dbReference type="ARBA" id="ARBA00022490"/>
    </source>
</evidence>
<dbReference type="FunFam" id="3.40.50.150:FF:000010">
    <property type="entry name" value="Protein-L-isoaspartate O-methyltransferase"/>
    <property type="match status" value="1"/>
</dbReference>
<dbReference type="InterPro" id="IPR000682">
    <property type="entry name" value="PCMT"/>
</dbReference>
<evidence type="ECO:0000256" key="1">
    <source>
        <dbReference type="ARBA" id="ARBA00004496"/>
    </source>
</evidence>
<dbReference type="HAMAP" id="MF_00090">
    <property type="entry name" value="PIMT"/>
    <property type="match status" value="1"/>
</dbReference>
<proteinExistence type="inferred from homology"/>
<keyword evidence="4" id="KW-0963">Cytoplasm</keyword>
<dbReference type="NCBIfam" id="NF001453">
    <property type="entry name" value="PRK00312.1"/>
    <property type="match status" value="1"/>
</dbReference>
<evidence type="ECO:0000256" key="7">
    <source>
        <dbReference type="ARBA" id="ARBA00022691"/>
    </source>
</evidence>
<dbReference type="EMBL" id="UINC01160695">
    <property type="protein sequence ID" value="SVD59490.1"/>
    <property type="molecule type" value="Genomic_DNA"/>
</dbReference>